<keyword evidence="2" id="KW-0809">Transit peptide</keyword>
<dbReference type="SUPFAM" id="SSF160909">
    <property type="entry name" value="ATP12-like"/>
    <property type="match status" value="1"/>
</dbReference>
<dbReference type="EMBL" id="VAFL01000011">
    <property type="protein sequence ID" value="TKW65703.1"/>
    <property type="molecule type" value="Genomic_DNA"/>
</dbReference>
<dbReference type="Gene3D" id="3.30.2180.10">
    <property type="entry name" value="ATP12-like"/>
    <property type="match status" value="1"/>
</dbReference>
<dbReference type="AlphaFoldDB" id="A0A533I3P9"/>
<evidence type="ECO:0000256" key="2">
    <source>
        <dbReference type="ARBA" id="ARBA00022946"/>
    </source>
</evidence>
<sequence length="236" mass="25833">MSEWKARRFWKIAAAEPADDGWRVVLDGKPVMTPGKLPLILPTEALATAVAAEWDAQQDVIDPLSMPLTRASNSAIEKVTPQFEGVADMLGAYGDTDLLSYRATEPDRLHDRQKAGWDPMLDWADSHHGARLAVTRGLMPVAQDPGAIARLRARIDSLTPFELTALHDLVTVPGSLVLGLAVLDGRLTAAEAHALARIDEEFQAETWGRDEEADIAAKNRLEAMQNAERLLRLLSS</sequence>
<dbReference type="Pfam" id="PF07542">
    <property type="entry name" value="ATP12"/>
    <property type="match status" value="1"/>
</dbReference>
<evidence type="ECO:0000256" key="1">
    <source>
        <dbReference type="ARBA" id="ARBA00008231"/>
    </source>
</evidence>
<gene>
    <name evidence="4" type="ORF">DI616_13895</name>
</gene>
<evidence type="ECO:0000313" key="5">
    <source>
        <dbReference type="Proteomes" id="UP000315344"/>
    </source>
</evidence>
<protein>
    <submittedName>
        <fullName evidence="4">ATPase</fullName>
    </submittedName>
</protein>
<keyword evidence="3" id="KW-0143">Chaperone</keyword>
<organism evidence="4 5">
    <name type="scientific">Paracoccus denitrificans</name>
    <dbReference type="NCBI Taxonomy" id="266"/>
    <lineage>
        <taxon>Bacteria</taxon>
        <taxon>Pseudomonadati</taxon>
        <taxon>Pseudomonadota</taxon>
        <taxon>Alphaproteobacteria</taxon>
        <taxon>Rhodobacterales</taxon>
        <taxon>Paracoccaceae</taxon>
        <taxon>Paracoccus</taxon>
    </lineage>
</organism>
<dbReference type="PANTHER" id="PTHR21013:SF10">
    <property type="entry name" value="ATP SYNTHASE MITOCHONDRIAL F1 COMPLEX ASSEMBLY FACTOR 2"/>
    <property type="match status" value="1"/>
</dbReference>
<proteinExistence type="inferred from homology"/>
<accession>A0A533I3P9</accession>
<dbReference type="Proteomes" id="UP000315344">
    <property type="component" value="Unassembled WGS sequence"/>
</dbReference>
<dbReference type="InterPro" id="IPR023335">
    <property type="entry name" value="ATP12_ortho_dom_sf"/>
</dbReference>
<dbReference type="InterPro" id="IPR042272">
    <property type="entry name" value="ATP12_ATP_synth-F1-assembly_N"/>
</dbReference>
<dbReference type="Gene3D" id="1.10.3580.10">
    <property type="entry name" value="ATP12 ATPase"/>
    <property type="match status" value="1"/>
</dbReference>
<dbReference type="GO" id="GO:0043461">
    <property type="term" value="P:proton-transporting ATP synthase complex assembly"/>
    <property type="evidence" value="ECO:0007669"/>
    <property type="project" value="InterPro"/>
</dbReference>
<comment type="similarity">
    <text evidence="1">Belongs to the ATP12 family.</text>
</comment>
<name>A0A533I3P9_PARDE</name>
<dbReference type="PANTHER" id="PTHR21013">
    <property type="entry name" value="ATP SYNTHASE MITOCHONDRIAL F1 COMPLEX ASSEMBLY FACTOR 2/ATP12 PROTEIN, MITOCHONDRIAL PRECURSOR"/>
    <property type="match status" value="1"/>
</dbReference>
<dbReference type="InterPro" id="IPR011419">
    <property type="entry name" value="ATP12_ATP_synth-F1-assembly"/>
</dbReference>
<evidence type="ECO:0000256" key="3">
    <source>
        <dbReference type="ARBA" id="ARBA00023186"/>
    </source>
</evidence>
<evidence type="ECO:0000313" key="4">
    <source>
        <dbReference type="EMBL" id="TKW65703.1"/>
    </source>
</evidence>
<comment type="caution">
    <text evidence="4">The sequence shown here is derived from an EMBL/GenBank/DDBJ whole genome shotgun (WGS) entry which is preliminary data.</text>
</comment>
<reference evidence="4 5" key="1">
    <citation type="journal article" date="2017" name="Nat. Commun.">
        <title>In situ click chemistry generation of cyclooxygenase-2 inhibitors.</title>
        <authorList>
            <person name="Bhardwaj A."/>
            <person name="Kaur J."/>
            <person name="Wuest M."/>
            <person name="Wuest F."/>
        </authorList>
    </citation>
    <scope>NUCLEOTIDE SEQUENCE [LARGE SCALE GENOMIC DNA]</scope>
    <source>
        <strain evidence="4">S2_012_000_R3_94</strain>
    </source>
</reference>